<evidence type="ECO:0000313" key="2">
    <source>
        <dbReference type="EMBL" id="QII82073.1"/>
    </source>
</evidence>
<dbReference type="Proteomes" id="UP000501451">
    <property type="component" value="Chromosome"/>
</dbReference>
<name>A0A6G7K9Y3_9LACT</name>
<dbReference type="RefSeq" id="WP_166162102.1">
    <property type="nucleotide sequence ID" value="NZ_CP049740.1"/>
</dbReference>
<dbReference type="CDD" id="cd02223">
    <property type="entry name" value="cupin_Bh2720-like"/>
    <property type="match status" value="1"/>
</dbReference>
<sequence>MTESFKETDQQPFVIDFKELVMENDSYRKVIWTGNHIQALIMSIPENEEAGTEVHHNIDQYTRIEDGQGVCRMGPSPDEFTYERAITTNDAIFIPGNMWHNIINTGGRPLKLYTIYSIPEYAEGTIHHTREDASGHTLLSE</sequence>
<dbReference type="KEGG" id="jar:G7057_06240"/>
<gene>
    <name evidence="2" type="ORF">G7057_06240</name>
</gene>
<keyword evidence="3" id="KW-1185">Reference proteome</keyword>
<dbReference type="InterPro" id="IPR052538">
    <property type="entry name" value="Flavonoid_dioxygenase-like"/>
</dbReference>
<protein>
    <submittedName>
        <fullName evidence="2">Cupin domain-containing protein</fullName>
    </submittedName>
</protein>
<reference evidence="2 3" key="1">
    <citation type="journal article" date="2017" name="Int. J. Syst. Evol. Microbiol.">
        <title>Jeotgalibaca porci sp. nov. and Jeotgalibaca arthritidis sp. nov., isolated from pigs, and emended description of the genus Jeotgalibaca.</title>
        <authorList>
            <person name="Zamora L."/>
            <person name="Perez-Sancho M."/>
            <person name="Dominguez L."/>
            <person name="Fernandez-Garayzabal J.F."/>
            <person name="Vela A.I."/>
        </authorList>
    </citation>
    <scope>NUCLEOTIDE SEQUENCE [LARGE SCALE GENOMIC DNA]</scope>
    <source>
        <strain evidence="2 3">CECT 9157</strain>
    </source>
</reference>
<dbReference type="Pfam" id="PF07883">
    <property type="entry name" value="Cupin_2"/>
    <property type="match status" value="1"/>
</dbReference>
<dbReference type="Gene3D" id="2.60.120.10">
    <property type="entry name" value="Jelly Rolls"/>
    <property type="match status" value="1"/>
</dbReference>
<dbReference type="InterPro" id="IPR011051">
    <property type="entry name" value="RmlC_Cupin_sf"/>
</dbReference>
<dbReference type="InterPro" id="IPR013096">
    <property type="entry name" value="Cupin_2"/>
</dbReference>
<dbReference type="AlphaFoldDB" id="A0A6G7K9Y3"/>
<feature type="domain" description="Cupin type-2" evidence="1">
    <location>
        <begin position="41"/>
        <end position="116"/>
    </location>
</feature>
<evidence type="ECO:0000313" key="3">
    <source>
        <dbReference type="Proteomes" id="UP000501451"/>
    </source>
</evidence>
<accession>A0A6G7K9Y3</accession>
<dbReference type="InterPro" id="IPR014710">
    <property type="entry name" value="RmlC-like_jellyroll"/>
</dbReference>
<proteinExistence type="predicted"/>
<dbReference type="EMBL" id="CP049740">
    <property type="protein sequence ID" value="QII82073.1"/>
    <property type="molecule type" value="Genomic_DNA"/>
</dbReference>
<dbReference type="PANTHER" id="PTHR43346:SF1">
    <property type="entry name" value="QUERCETIN 2,3-DIOXYGENASE-RELATED"/>
    <property type="match status" value="1"/>
</dbReference>
<evidence type="ECO:0000259" key="1">
    <source>
        <dbReference type="Pfam" id="PF07883"/>
    </source>
</evidence>
<organism evidence="2 3">
    <name type="scientific">Jeotgalibaca arthritidis</name>
    <dbReference type="NCBI Taxonomy" id="1868794"/>
    <lineage>
        <taxon>Bacteria</taxon>
        <taxon>Bacillati</taxon>
        <taxon>Bacillota</taxon>
        <taxon>Bacilli</taxon>
        <taxon>Lactobacillales</taxon>
        <taxon>Carnobacteriaceae</taxon>
        <taxon>Jeotgalibaca</taxon>
    </lineage>
</organism>
<dbReference type="SUPFAM" id="SSF51182">
    <property type="entry name" value="RmlC-like cupins"/>
    <property type="match status" value="1"/>
</dbReference>
<dbReference type="PANTHER" id="PTHR43346">
    <property type="entry name" value="LIGAND BINDING DOMAIN PROTEIN, PUTATIVE (AFU_ORTHOLOGUE AFUA_6G14370)-RELATED"/>
    <property type="match status" value="1"/>
</dbReference>